<name>A0A5A5T8A2_9CHLR</name>
<dbReference type="EMBL" id="BIXY01000010">
    <property type="protein sequence ID" value="GCF07495.1"/>
    <property type="molecule type" value="Genomic_DNA"/>
</dbReference>
<dbReference type="AlphaFoldDB" id="A0A5A5T8A2"/>
<sequence>MPHYTLGLNSLIAIKLNHFPIPSLSADARIVSYCSGSFLLAAAGLLDGRRATAYWGSAAEMVARFPKVHVDPQVLYVDDGQILTAAVPTAINKIKTTL</sequence>
<evidence type="ECO:0000313" key="3">
    <source>
        <dbReference type="Proteomes" id="UP000322530"/>
    </source>
</evidence>
<dbReference type="GO" id="GO:0006355">
    <property type="term" value="P:regulation of DNA-templated transcription"/>
    <property type="evidence" value="ECO:0007669"/>
    <property type="project" value="TreeGrafter"/>
</dbReference>
<proteinExistence type="predicted"/>
<dbReference type="Proteomes" id="UP000322530">
    <property type="component" value="Unassembled WGS sequence"/>
</dbReference>
<dbReference type="InterPro" id="IPR002818">
    <property type="entry name" value="DJ-1/PfpI"/>
</dbReference>
<dbReference type="PANTHER" id="PTHR43130:SF3">
    <property type="entry name" value="HTH-TYPE TRANSCRIPTIONAL REGULATOR RV1931C"/>
    <property type="match status" value="1"/>
</dbReference>
<dbReference type="Pfam" id="PF01965">
    <property type="entry name" value="DJ-1_PfpI"/>
    <property type="match status" value="1"/>
</dbReference>
<comment type="caution">
    <text evidence="2">The sequence shown here is derived from an EMBL/GenBank/DDBJ whole genome shotgun (WGS) entry which is preliminary data.</text>
</comment>
<organism evidence="2 3">
    <name type="scientific">Dictyobacter arantiisoli</name>
    <dbReference type="NCBI Taxonomy" id="2014874"/>
    <lineage>
        <taxon>Bacteria</taxon>
        <taxon>Bacillati</taxon>
        <taxon>Chloroflexota</taxon>
        <taxon>Ktedonobacteria</taxon>
        <taxon>Ktedonobacterales</taxon>
        <taxon>Dictyobacteraceae</taxon>
        <taxon>Dictyobacter</taxon>
    </lineage>
</organism>
<protein>
    <recommendedName>
        <fullName evidence="1">DJ-1/PfpI domain-containing protein</fullName>
    </recommendedName>
</protein>
<dbReference type="InterPro" id="IPR052158">
    <property type="entry name" value="INH-QAR"/>
</dbReference>
<evidence type="ECO:0000313" key="2">
    <source>
        <dbReference type="EMBL" id="GCF07495.1"/>
    </source>
</evidence>
<dbReference type="PANTHER" id="PTHR43130">
    <property type="entry name" value="ARAC-FAMILY TRANSCRIPTIONAL REGULATOR"/>
    <property type="match status" value="1"/>
</dbReference>
<dbReference type="SUPFAM" id="SSF52317">
    <property type="entry name" value="Class I glutamine amidotransferase-like"/>
    <property type="match status" value="1"/>
</dbReference>
<evidence type="ECO:0000259" key="1">
    <source>
        <dbReference type="Pfam" id="PF01965"/>
    </source>
</evidence>
<dbReference type="InterPro" id="IPR029062">
    <property type="entry name" value="Class_I_gatase-like"/>
</dbReference>
<dbReference type="Gene3D" id="3.40.50.880">
    <property type="match status" value="1"/>
</dbReference>
<keyword evidence="3" id="KW-1185">Reference proteome</keyword>
<gene>
    <name evidence="2" type="ORF">KDI_10590</name>
</gene>
<feature type="domain" description="DJ-1/PfpI" evidence="1">
    <location>
        <begin position="26"/>
        <end position="92"/>
    </location>
</feature>
<accession>A0A5A5T8A2</accession>
<reference evidence="2 3" key="1">
    <citation type="submission" date="2019-01" db="EMBL/GenBank/DDBJ databases">
        <title>Draft genome sequence of Dictyobacter sp. Uno17.</title>
        <authorList>
            <person name="Wang C.M."/>
            <person name="Zheng Y."/>
            <person name="Sakai Y."/>
            <person name="Abe K."/>
            <person name="Yokota A."/>
            <person name="Yabe S."/>
        </authorList>
    </citation>
    <scope>NUCLEOTIDE SEQUENCE [LARGE SCALE GENOMIC DNA]</scope>
    <source>
        <strain evidence="2 3">Uno17</strain>
    </source>
</reference>